<name>A0A0F9GVP0_9ZZZZ</name>
<feature type="region of interest" description="Disordered" evidence="1">
    <location>
        <begin position="104"/>
        <end position="126"/>
    </location>
</feature>
<proteinExistence type="predicted"/>
<evidence type="ECO:0000256" key="1">
    <source>
        <dbReference type="SAM" id="MobiDB-lite"/>
    </source>
</evidence>
<gene>
    <name evidence="2" type="ORF">LCGC14_1861860</name>
</gene>
<sequence>MTTLTAALDTIVGTAYISAELTAAITTSLLYASGLRHETVADGDSDNSDMAVALFAAEILYNNKLHVQALSDNTVVPRSLDDMWSDIMNNLLFTDIAEKSISVKNQPPSQFQPGVRWQDGFNGTTR</sequence>
<organism evidence="2">
    <name type="scientific">marine sediment metagenome</name>
    <dbReference type="NCBI Taxonomy" id="412755"/>
    <lineage>
        <taxon>unclassified sequences</taxon>
        <taxon>metagenomes</taxon>
        <taxon>ecological metagenomes</taxon>
    </lineage>
</organism>
<protein>
    <submittedName>
        <fullName evidence="2">Uncharacterized protein</fullName>
    </submittedName>
</protein>
<accession>A0A0F9GVP0</accession>
<dbReference type="AlphaFoldDB" id="A0A0F9GVP0"/>
<comment type="caution">
    <text evidence="2">The sequence shown here is derived from an EMBL/GenBank/DDBJ whole genome shotgun (WGS) entry which is preliminary data.</text>
</comment>
<dbReference type="EMBL" id="LAZR01018855">
    <property type="protein sequence ID" value="KKL94721.1"/>
    <property type="molecule type" value="Genomic_DNA"/>
</dbReference>
<reference evidence="2" key="1">
    <citation type="journal article" date="2015" name="Nature">
        <title>Complex archaea that bridge the gap between prokaryotes and eukaryotes.</title>
        <authorList>
            <person name="Spang A."/>
            <person name="Saw J.H."/>
            <person name="Jorgensen S.L."/>
            <person name="Zaremba-Niedzwiedzka K."/>
            <person name="Martijn J."/>
            <person name="Lind A.E."/>
            <person name="van Eijk R."/>
            <person name="Schleper C."/>
            <person name="Guy L."/>
            <person name="Ettema T.J."/>
        </authorList>
    </citation>
    <scope>NUCLEOTIDE SEQUENCE</scope>
</reference>
<evidence type="ECO:0000313" key="2">
    <source>
        <dbReference type="EMBL" id="KKL94721.1"/>
    </source>
</evidence>